<dbReference type="VEuPathDB" id="PiroplasmaDB:BBOV_III006370"/>
<evidence type="ECO:0000313" key="2">
    <source>
        <dbReference type="EMBL" id="EDO08198.1"/>
    </source>
</evidence>
<dbReference type="AlphaFoldDB" id="A7ANR4"/>
<keyword evidence="3" id="KW-1185">Reference proteome</keyword>
<name>A7ANR4_BABBO</name>
<gene>
    <name evidence="2" type="ORF">BBOV_III006370</name>
</gene>
<proteinExistence type="predicted"/>
<dbReference type="EMBL" id="AAXT01000001">
    <property type="protein sequence ID" value="EDO08198.1"/>
    <property type="molecule type" value="Genomic_DNA"/>
</dbReference>
<dbReference type="Pfam" id="PF16740">
    <property type="entry name" value="SKA2"/>
    <property type="match status" value="1"/>
</dbReference>
<dbReference type="Proteomes" id="UP000002173">
    <property type="component" value="Chromosome 3"/>
</dbReference>
<dbReference type="STRING" id="5865.A7ANR4"/>
<organism evidence="2 3">
    <name type="scientific">Babesia bovis</name>
    <dbReference type="NCBI Taxonomy" id="5865"/>
    <lineage>
        <taxon>Eukaryota</taxon>
        <taxon>Sar</taxon>
        <taxon>Alveolata</taxon>
        <taxon>Apicomplexa</taxon>
        <taxon>Aconoidasida</taxon>
        <taxon>Piroplasmida</taxon>
        <taxon>Babesiidae</taxon>
        <taxon>Babesia</taxon>
    </lineage>
</organism>
<evidence type="ECO:0000313" key="3">
    <source>
        <dbReference type="Proteomes" id="UP000002173"/>
    </source>
</evidence>
<dbReference type="InParanoid" id="A7ANR4"/>
<reference evidence="2 3" key="1">
    <citation type="journal article" date="2007" name="PLoS Pathog.">
        <title>Genome sequence of Babesia bovis and comparative analysis of apicomplexan hemoprotozoa.</title>
        <authorList>
            <person name="Brayton K.A."/>
            <person name="Lau A.O.T."/>
            <person name="Herndon D.R."/>
            <person name="Hannick L."/>
            <person name="Kappmeyer L.S."/>
            <person name="Berens S.J."/>
            <person name="Bidwell S.L."/>
            <person name="Brown W.C."/>
            <person name="Crabtree J."/>
            <person name="Fadrosh D."/>
            <person name="Feldblum T."/>
            <person name="Forberger H.A."/>
            <person name="Haas B.J."/>
            <person name="Howell J.M."/>
            <person name="Khouri H."/>
            <person name="Koo H."/>
            <person name="Mann D.J."/>
            <person name="Norimine J."/>
            <person name="Paulsen I.T."/>
            <person name="Radune D."/>
            <person name="Ren Q."/>
            <person name="Smith R.K. Jr."/>
            <person name="Suarez C.E."/>
            <person name="White O."/>
            <person name="Wortman J.R."/>
            <person name="Knowles D.P. Jr."/>
            <person name="McElwain T.F."/>
            <person name="Nene V.M."/>
        </authorList>
    </citation>
    <scope>NUCLEOTIDE SEQUENCE [LARGE SCALE GENOMIC DNA]</scope>
    <source>
        <strain evidence="2">T2Bo</strain>
    </source>
</reference>
<dbReference type="eggNOG" id="KOG1297">
    <property type="taxonomic scope" value="Eukaryota"/>
</dbReference>
<protein>
    <recommendedName>
        <fullName evidence="1">Ska2 N-terminal domain-containing protein</fullName>
    </recommendedName>
</protein>
<evidence type="ECO:0000259" key="1">
    <source>
        <dbReference type="Pfam" id="PF16740"/>
    </source>
</evidence>
<dbReference type="InterPro" id="IPR042091">
    <property type="entry name" value="Ska2_N"/>
</dbReference>
<sequence>MVDGRWVQPQSVEEAIAFVSNKVVISSCFYHIQFADMGDDLALVEKKLIAEMSARYGTDVFDIHERCQEIRNRVTKLTNDLCELYKARERLVNVIESQLKQSSIIQNIEVSQAQFDEIPALVKRRAKLEQINELYQFLFKKAVERNRDETVTLVDDRFPGSQNKRRKT</sequence>
<comment type="caution">
    <text evidence="2">The sequence shown here is derived from an EMBL/GenBank/DDBJ whole genome shotgun (WGS) entry which is preliminary data.</text>
</comment>
<accession>A7ANR4</accession>
<feature type="domain" description="Ska2 N-terminal" evidence="1">
    <location>
        <begin position="33"/>
        <end position="111"/>
    </location>
</feature>
<dbReference type="Gene3D" id="6.10.250.1380">
    <property type="match status" value="1"/>
</dbReference>